<evidence type="ECO:0000313" key="1">
    <source>
        <dbReference type="EMBL" id="DAE19804.1"/>
    </source>
</evidence>
<proteinExistence type="predicted"/>
<accession>A0A8S5QMH8</accession>
<protein>
    <submittedName>
        <fullName evidence="1">Uncharacterized protein</fullName>
    </submittedName>
</protein>
<dbReference type="EMBL" id="BK015686">
    <property type="protein sequence ID" value="DAE19804.1"/>
    <property type="molecule type" value="Genomic_DNA"/>
</dbReference>
<organism evidence="1">
    <name type="scientific">Siphoviridae sp. cteoh1</name>
    <dbReference type="NCBI Taxonomy" id="2826407"/>
    <lineage>
        <taxon>Viruses</taxon>
        <taxon>Duplodnaviria</taxon>
        <taxon>Heunggongvirae</taxon>
        <taxon>Uroviricota</taxon>
        <taxon>Caudoviricetes</taxon>
    </lineage>
</organism>
<name>A0A8S5QMH8_9CAUD</name>
<sequence length="36" mass="4328">MFTMLYFIVKYVKKLFESEKPAKLVLLKSIPQCFML</sequence>
<reference evidence="1" key="1">
    <citation type="journal article" date="2021" name="Proc. Natl. Acad. Sci. U.S.A.">
        <title>A Catalog of Tens of Thousands of Viruses from Human Metagenomes Reveals Hidden Associations with Chronic Diseases.</title>
        <authorList>
            <person name="Tisza M.J."/>
            <person name="Buck C.B."/>
        </authorList>
    </citation>
    <scope>NUCLEOTIDE SEQUENCE</scope>
    <source>
        <strain evidence="1">Cteoh1</strain>
    </source>
</reference>